<dbReference type="RefSeq" id="WP_307453123.1">
    <property type="nucleotide sequence ID" value="NZ_JAUTAL010000001.1"/>
</dbReference>
<reference evidence="1 2" key="1">
    <citation type="submission" date="2023-07" db="EMBL/GenBank/DDBJ databases">
        <title>Functional and genomic diversity of the sorghum phyllosphere microbiome.</title>
        <authorList>
            <person name="Shade A."/>
        </authorList>
    </citation>
    <scope>NUCLEOTIDE SEQUENCE [LARGE SCALE GENOMIC DNA]</scope>
    <source>
        <strain evidence="1 2">SORGH_AS_1064</strain>
    </source>
</reference>
<dbReference type="Proteomes" id="UP001225072">
    <property type="component" value="Unassembled WGS sequence"/>
</dbReference>
<name>A0ABU0TNR2_9FLAO</name>
<gene>
    <name evidence="1" type="ORF">QE404_003830</name>
</gene>
<protein>
    <submittedName>
        <fullName evidence="1">Uncharacterized protein</fullName>
    </submittedName>
</protein>
<organism evidence="1 2">
    <name type="scientific">Chryseobacterium camelliae</name>
    <dbReference type="NCBI Taxonomy" id="1265445"/>
    <lineage>
        <taxon>Bacteria</taxon>
        <taxon>Pseudomonadati</taxon>
        <taxon>Bacteroidota</taxon>
        <taxon>Flavobacteriia</taxon>
        <taxon>Flavobacteriales</taxon>
        <taxon>Weeksellaceae</taxon>
        <taxon>Chryseobacterium group</taxon>
        <taxon>Chryseobacterium</taxon>
    </lineage>
</organism>
<proteinExistence type="predicted"/>
<sequence>MISRITKKNIVLLSERYNHQVSYYQDIIIVSNKKNIVKIRPDVKDTFLIKYNFEGGIAEIQVQEVEIYDLLMNIFFRKSFEKISINQGTLMNIDDIYDEFGDVKEFSKRLAQLMLKNVKYYDFGGNRTLIQYYKNILILIDDICLAKSNVINLSNDTI</sequence>
<comment type="caution">
    <text evidence="1">The sequence shown here is derived from an EMBL/GenBank/DDBJ whole genome shotgun (WGS) entry which is preliminary data.</text>
</comment>
<evidence type="ECO:0000313" key="1">
    <source>
        <dbReference type="EMBL" id="MDQ1098683.1"/>
    </source>
</evidence>
<accession>A0ABU0TNR2</accession>
<evidence type="ECO:0000313" key="2">
    <source>
        <dbReference type="Proteomes" id="UP001225072"/>
    </source>
</evidence>
<keyword evidence="2" id="KW-1185">Reference proteome</keyword>
<dbReference type="EMBL" id="JAUTAL010000001">
    <property type="protein sequence ID" value="MDQ1098683.1"/>
    <property type="molecule type" value="Genomic_DNA"/>
</dbReference>